<evidence type="ECO:0000256" key="2">
    <source>
        <dbReference type="SAM" id="SignalP"/>
    </source>
</evidence>
<feature type="region of interest" description="Disordered" evidence="1">
    <location>
        <begin position="716"/>
        <end position="746"/>
    </location>
</feature>
<feature type="region of interest" description="Disordered" evidence="1">
    <location>
        <begin position="762"/>
        <end position="788"/>
    </location>
</feature>
<feature type="compositionally biased region" description="Low complexity" evidence="1">
    <location>
        <begin position="521"/>
        <end position="536"/>
    </location>
</feature>
<dbReference type="RefSeq" id="WP_184810850.1">
    <property type="nucleotide sequence ID" value="NZ_JACHJQ010000003.1"/>
</dbReference>
<name>A0A7W7Q442_9PSEU</name>
<feature type="region of interest" description="Disordered" evidence="1">
    <location>
        <begin position="677"/>
        <end position="696"/>
    </location>
</feature>
<keyword evidence="4" id="KW-1185">Reference proteome</keyword>
<keyword evidence="2" id="KW-0732">Signal</keyword>
<dbReference type="EMBL" id="JACHJQ010000003">
    <property type="protein sequence ID" value="MBB4906670.1"/>
    <property type="molecule type" value="Genomic_DNA"/>
</dbReference>
<feature type="compositionally biased region" description="Polar residues" evidence="1">
    <location>
        <begin position="716"/>
        <end position="727"/>
    </location>
</feature>
<feature type="signal peptide" evidence="2">
    <location>
        <begin position="1"/>
        <end position="28"/>
    </location>
</feature>
<gene>
    <name evidence="3" type="ORF">FHR82_002890</name>
</gene>
<accession>A0A7W7Q442</accession>
<comment type="caution">
    <text evidence="3">The sequence shown here is derived from an EMBL/GenBank/DDBJ whole genome shotgun (WGS) entry which is preliminary data.</text>
</comment>
<feature type="chain" id="PRO_5030980632" description="PE-PGRS family protein" evidence="2">
    <location>
        <begin position="29"/>
        <end position="1253"/>
    </location>
</feature>
<dbReference type="Proteomes" id="UP000520767">
    <property type="component" value="Unassembled WGS sequence"/>
</dbReference>
<reference evidence="3 4" key="1">
    <citation type="submission" date="2020-08" db="EMBL/GenBank/DDBJ databases">
        <title>Genomic Encyclopedia of Type Strains, Phase III (KMG-III): the genomes of soil and plant-associated and newly described type strains.</title>
        <authorList>
            <person name="Whitman W."/>
        </authorList>
    </citation>
    <scope>NUCLEOTIDE SEQUENCE [LARGE SCALE GENOMIC DNA]</scope>
    <source>
        <strain evidence="3 4">CECT 8960</strain>
    </source>
</reference>
<feature type="region of interest" description="Disordered" evidence="1">
    <location>
        <begin position="521"/>
        <end position="544"/>
    </location>
</feature>
<proteinExistence type="predicted"/>
<feature type="region of interest" description="Disordered" evidence="1">
    <location>
        <begin position="560"/>
        <end position="580"/>
    </location>
</feature>
<evidence type="ECO:0008006" key="5">
    <source>
        <dbReference type="Google" id="ProtNLM"/>
    </source>
</evidence>
<organism evidence="3 4">
    <name type="scientific">Actinophytocola algeriensis</name>
    <dbReference type="NCBI Taxonomy" id="1768010"/>
    <lineage>
        <taxon>Bacteria</taxon>
        <taxon>Bacillati</taxon>
        <taxon>Actinomycetota</taxon>
        <taxon>Actinomycetes</taxon>
        <taxon>Pseudonocardiales</taxon>
        <taxon>Pseudonocardiaceae</taxon>
    </lineage>
</organism>
<dbReference type="AlphaFoldDB" id="A0A7W7Q442"/>
<evidence type="ECO:0000256" key="1">
    <source>
        <dbReference type="SAM" id="MobiDB-lite"/>
    </source>
</evidence>
<sequence>MQTWAKRGLQTALVTGGLLMLGTGIASADEDVNPDKPASPLDGSVAVPVHIDNNVFGTPLGQKALPAIHRDIAVDSSRITGALPLAKVTAVTGPIAGKATGPAAPVVSKVQNAIAPLPREGRDFAAPLADKAAPVTGKVTSLPVVGDKVTNLPSTDKVRVPAVDKMAGTPAQGNQIDADMVVPVDISGNAVAAIGRAETTNESDHSYGWKHDTETDGSGSFVSGNVVDLDWALPVQVTNNAVAGAGTASAEGTTHQEAWTTGDIDTNGSHSFLGGNVVAPQFATPVQADGNAVAGGGSAEATSEASTSAEAGGSVLTAGADSVGGGNAVPVPVAVPARVNGNAIMGLGKSDASADSAADAAAGTTRTGKYRVPTYVETNGDPAYAAGNVAQPALSGPAMLCGNAGGAIGSADATCDTATTTDAGGTSRSTGEGSVASGAIAAAPVTLPVEGFGNGAAAVGEATADATNRVDSTAGGDSYTRGHDSIVSGTTANAPMTGTADVFANAAAGAGDAGTTAQNYVDTSSGGNTGTTGDNSVAGGNMATAPVNTPGEVYGNGAAGAGGAGTAASESKKTSSGGGNNTDDDYGLAASNLVTTPVATAAQAFGNSAGAVGSTNAAASADNHVTSGGDNKATGTAGLGSGNIGQVPVSVPAQVFGTGASGLAKGTQAAVNQTEMQAGGDSMSDGTHGAGTGNVMNAPVAGAGQVYGESATALGSNHSLAGSQTETEAGGDTETSGRDGLMSGNVASPQALPLAQSFATAASGVGGGSSSSAMNKTEAGSGGDIDTTGDDGYLSGNLVDVPAAAVVQPFGDAVSAWAGRSHAQGISSTDGEVGGTSTTSGAMGSLSGLDATLPAGANGPYYDIPVEVLAKAMTESANTSDLRAGEGEVQMLRLPAEGVMSATELPSFSSPRSMPAQDLRGAFTGVLSGFPARLPVQVPVTDLSADGLPEVPQILPAPARADATPVPGLPGGLPVALPGLPTEAPGLPIDSLNAGLPTSVPGVPSSSLSGTEVTGGLPTEAPALPIDAIKGGLPSDVPGLPAGGVPGGLVNQDLPSYRLTTDLPTDGITGDLPTSGLPIGLPGRQRDLPTDTIVGGLPSGGLPVALPVQRADLPTDTIVGGLPTGDLPVQRDLPHVPAMPMVGDVFAPLSPVSLDRFGGFGSRSNVPVDLTEVTTLIPVIPATGDLTDITTVLPVIPAAPGVGDITAAPIAQAPSVGTLVPAGSEVAAPELGGSSLDSTRAALANLFTTHPIA</sequence>
<evidence type="ECO:0000313" key="3">
    <source>
        <dbReference type="EMBL" id="MBB4906670.1"/>
    </source>
</evidence>
<evidence type="ECO:0000313" key="4">
    <source>
        <dbReference type="Proteomes" id="UP000520767"/>
    </source>
</evidence>
<protein>
    <recommendedName>
        <fullName evidence="5">PE-PGRS family protein</fullName>
    </recommendedName>
</protein>